<dbReference type="InParanoid" id="R9T4R5"/>
<dbReference type="Proteomes" id="UP000014070">
    <property type="component" value="Chromosome"/>
</dbReference>
<evidence type="ECO:0000313" key="3">
    <source>
        <dbReference type="EMBL" id="AGN25524.1"/>
    </source>
</evidence>
<dbReference type="InterPro" id="IPR053148">
    <property type="entry name" value="PD-DEXK-like_domain"/>
</dbReference>
<dbReference type="RefSeq" id="WP_020448049.1">
    <property type="nucleotide sequence ID" value="NC_021353.1"/>
</dbReference>
<dbReference type="Pfam" id="PF06250">
    <property type="entry name" value="YhcG_C"/>
    <property type="match status" value="1"/>
</dbReference>
<evidence type="ECO:0000259" key="2">
    <source>
        <dbReference type="Pfam" id="PF17761"/>
    </source>
</evidence>
<dbReference type="AlphaFoldDB" id="R9T4R5"/>
<reference evidence="3 4" key="1">
    <citation type="journal article" date="2013" name="Genome Announc.">
        <title>Genome sequence of 'Candidatus Methanomassiliicoccus intestinalis' Issoire-Mx1, a third thermoplasmatales-related methanogenic archaeon from human feces.</title>
        <authorList>
            <person name="Borrel G."/>
            <person name="Harris H.M."/>
            <person name="Parisot N."/>
            <person name="Gaci N."/>
            <person name="Tottey W."/>
            <person name="Mihajlovski A."/>
            <person name="Deane J."/>
            <person name="Gribaldo S."/>
            <person name="Bardot O."/>
            <person name="Peyretaillade E."/>
            <person name="Peyret P."/>
            <person name="O'Toole P.W."/>
            <person name="Brugere J.F."/>
        </authorList>
    </citation>
    <scope>NUCLEOTIDE SEQUENCE [LARGE SCALE GENOMIC DNA]</scope>
    <source>
        <strain evidence="3 4">Issoire-Mx1</strain>
    </source>
</reference>
<organism evidence="3 4">
    <name type="scientific">Methanomassiliicoccus intestinalis (strain Issoire-Mx1)</name>
    <dbReference type="NCBI Taxonomy" id="1295009"/>
    <lineage>
        <taxon>Archaea</taxon>
        <taxon>Methanobacteriati</taxon>
        <taxon>Thermoplasmatota</taxon>
        <taxon>Thermoplasmata</taxon>
        <taxon>Methanomassiliicoccales</taxon>
        <taxon>Methanomassiliicoccaceae</taxon>
        <taxon>Methanomassiliicoccus</taxon>
    </lineage>
</organism>
<dbReference type="HOGENOM" id="CLU_046640_0_1_2"/>
<dbReference type="Gene3D" id="3.40.1350.10">
    <property type="match status" value="1"/>
</dbReference>
<feature type="domain" description="YhcG N-terminal" evidence="2">
    <location>
        <begin position="38"/>
        <end position="171"/>
    </location>
</feature>
<protein>
    <recommendedName>
        <fullName evidence="5">Cytoplasmic protein</fullName>
    </recommendedName>
</protein>
<keyword evidence="4" id="KW-1185">Reference proteome</keyword>
<dbReference type="PANTHER" id="PTHR30547">
    <property type="entry name" value="UNCHARACTERIZED PROTEIN YHCG-RELATED"/>
    <property type="match status" value="1"/>
</dbReference>
<dbReference type="GeneID" id="41322558"/>
<evidence type="ECO:0000313" key="4">
    <source>
        <dbReference type="Proteomes" id="UP000014070"/>
    </source>
</evidence>
<dbReference type="OrthoDB" id="359256at2157"/>
<dbReference type="GO" id="GO:0003676">
    <property type="term" value="F:nucleic acid binding"/>
    <property type="evidence" value="ECO:0007669"/>
    <property type="project" value="InterPro"/>
</dbReference>
<evidence type="ECO:0008006" key="5">
    <source>
        <dbReference type="Google" id="ProtNLM"/>
    </source>
</evidence>
<evidence type="ECO:0000259" key="1">
    <source>
        <dbReference type="Pfam" id="PF06250"/>
    </source>
</evidence>
<sequence length="361" mass="41873">MVLKDERKKMGKNNDEVIFPVAPNLAEVGDSYLQFIEKIKEQIQNQRFSIISHANTAMICLYWNIGKAILQKQQEEGWGAKVIDRMSQDLRDIFPEMKGFSPRNIKYMRKFAETWTDYEIMQQLAAQIPWRSNIYLMDKLNDQNSRIWYANKALEQGWSSNVLDLQIRSGLIFREGKTVNNFENSLSLAESDAANQIFKDPYLFDFLGTDVPRREVEIEKNLIDHIQNFLLELGQGFAFVGRQVHLEVGKQDFYIDLLFYHLKLRCYVVIELKACDFEPGFIGQLNMYQNAVNEVLRHPDDKSTIGLLLVKGKNKTVVEYSLAGYQNPIGVADWQDKLTKVLPEDLQSSLPTIEEIEKELE</sequence>
<accession>R9T4R5</accession>
<dbReference type="InterPro" id="IPR041527">
    <property type="entry name" value="YhcG_N"/>
</dbReference>
<dbReference type="EMBL" id="CP005934">
    <property type="protein sequence ID" value="AGN25524.1"/>
    <property type="molecule type" value="Genomic_DNA"/>
</dbReference>
<proteinExistence type="predicted"/>
<feature type="domain" description="YhcG PDDEXK nuclease" evidence="1">
    <location>
        <begin position="196"/>
        <end position="351"/>
    </location>
</feature>
<dbReference type="KEGG" id="mer:MMINT_01160"/>
<dbReference type="Pfam" id="PF17761">
    <property type="entry name" value="DUF1016_N"/>
    <property type="match status" value="1"/>
</dbReference>
<gene>
    <name evidence="3" type="ORF">MMINT_01160</name>
</gene>
<name>R9T4R5_METII</name>
<dbReference type="PANTHER" id="PTHR30547:SF0">
    <property type="entry name" value="BLR8175 PROTEIN"/>
    <property type="match status" value="1"/>
</dbReference>
<dbReference type="InterPro" id="IPR009362">
    <property type="entry name" value="YhcG_C"/>
</dbReference>
<dbReference type="InterPro" id="IPR011856">
    <property type="entry name" value="tRNA_endonuc-like_dom_sf"/>
</dbReference>